<dbReference type="Pfam" id="PF01551">
    <property type="entry name" value="Peptidase_M23"/>
    <property type="match status" value="1"/>
</dbReference>
<dbReference type="GO" id="GO:0004222">
    <property type="term" value="F:metalloendopeptidase activity"/>
    <property type="evidence" value="ECO:0007669"/>
    <property type="project" value="TreeGrafter"/>
</dbReference>
<organism evidence="3 4">
    <name type="scientific">Orrella marina</name>
    <dbReference type="NCBI Taxonomy" id="2163011"/>
    <lineage>
        <taxon>Bacteria</taxon>
        <taxon>Pseudomonadati</taxon>
        <taxon>Pseudomonadota</taxon>
        <taxon>Betaproteobacteria</taxon>
        <taxon>Burkholderiales</taxon>
        <taxon>Alcaligenaceae</taxon>
        <taxon>Orrella</taxon>
    </lineage>
</organism>
<proteinExistence type="predicted"/>
<dbReference type="InterPro" id="IPR016047">
    <property type="entry name" value="M23ase_b-sheet_dom"/>
</dbReference>
<evidence type="ECO:0000313" key="4">
    <source>
        <dbReference type="Proteomes" id="UP000244571"/>
    </source>
</evidence>
<accession>A0A2R4XKG2</accession>
<dbReference type="EMBL" id="CP028901">
    <property type="protein sequence ID" value="AWB34268.1"/>
    <property type="molecule type" value="Genomic_DNA"/>
</dbReference>
<evidence type="ECO:0000256" key="1">
    <source>
        <dbReference type="SAM" id="SignalP"/>
    </source>
</evidence>
<dbReference type="CDD" id="cd12797">
    <property type="entry name" value="M23_peptidase"/>
    <property type="match status" value="1"/>
</dbReference>
<reference evidence="3 4" key="1">
    <citation type="submission" date="2018-04" db="EMBL/GenBank/DDBJ databases">
        <title>Bordetella sp. HZ20 isolated from seawater.</title>
        <authorList>
            <person name="Sun C."/>
        </authorList>
    </citation>
    <scope>NUCLEOTIDE SEQUENCE [LARGE SCALE GENOMIC DNA]</scope>
    <source>
        <strain evidence="3 4">HZ20</strain>
    </source>
</reference>
<sequence length="208" mass="22751">MKLIQNVVSVCAVLAFIGISGPHVHASPALTEGPSTDAVPLFDNLESLDRQQIDHARSHQLDPLDGAEDLIAIWPVLGQSRLSSEFGKRRHPIRKAFIMHKGIDLAAPRGTPILAVSAGVVTFSGWRNGYGRIVEIRHPNGWTSVYAHAQRLMVKKGERVLQGQSIAQVGSTGDVTGPHLHFEIRKNNKPVNPLTLYPDGYAYVMQSL</sequence>
<evidence type="ECO:0000313" key="3">
    <source>
        <dbReference type="EMBL" id="AWB34268.1"/>
    </source>
</evidence>
<dbReference type="Proteomes" id="UP000244571">
    <property type="component" value="Chromosome"/>
</dbReference>
<name>A0A2R4XKG2_9BURK</name>
<dbReference type="Gene3D" id="2.70.70.10">
    <property type="entry name" value="Glucose Permease (Domain IIA)"/>
    <property type="match status" value="1"/>
</dbReference>
<dbReference type="OrthoDB" id="9815245at2"/>
<feature type="domain" description="M23ase beta-sheet core" evidence="2">
    <location>
        <begin position="99"/>
        <end position="193"/>
    </location>
</feature>
<dbReference type="InterPro" id="IPR011055">
    <property type="entry name" value="Dup_hybrid_motif"/>
</dbReference>
<dbReference type="InterPro" id="IPR050570">
    <property type="entry name" value="Cell_wall_metabolism_enzyme"/>
</dbReference>
<evidence type="ECO:0000259" key="2">
    <source>
        <dbReference type="Pfam" id="PF01551"/>
    </source>
</evidence>
<dbReference type="PANTHER" id="PTHR21666:SF270">
    <property type="entry name" value="MUREIN HYDROLASE ACTIVATOR ENVC"/>
    <property type="match status" value="1"/>
</dbReference>
<dbReference type="KEGG" id="boz:DBV39_11745"/>
<dbReference type="SUPFAM" id="SSF51261">
    <property type="entry name" value="Duplicated hybrid motif"/>
    <property type="match status" value="1"/>
</dbReference>
<feature type="chain" id="PRO_5015361071" description="M23ase beta-sheet core domain-containing protein" evidence="1">
    <location>
        <begin position="27"/>
        <end position="208"/>
    </location>
</feature>
<feature type="signal peptide" evidence="1">
    <location>
        <begin position="1"/>
        <end position="26"/>
    </location>
</feature>
<dbReference type="AlphaFoldDB" id="A0A2R4XKG2"/>
<gene>
    <name evidence="3" type="ORF">DBV39_11745</name>
</gene>
<keyword evidence="1" id="KW-0732">Signal</keyword>
<dbReference type="PANTHER" id="PTHR21666">
    <property type="entry name" value="PEPTIDASE-RELATED"/>
    <property type="match status" value="1"/>
</dbReference>
<keyword evidence="4" id="KW-1185">Reference proteome</keyword>
<protein>
    <recommendedName>
        <fullName evidence="2">M23ase beta-sheet core domain-containing protein</fullName>
    </recommendedName>
</protein>
<dbReference type="FunFam" id="2.70.70.10:FF:000006">
    <property type="entry name" value="M23 family peptidase"/>
    <property type="match status" value="1"/>
</dbReference>